<reference evidence="3" key="1">
    <citation type="submission" date="2023-07" db="EMBL/GenBank/DDBJ databases">
        <title>The genome sequence of Rhodocytophaga aerolata KACC 12507.</title>
        <authorList>
            <person name="Zhang X."/>
        </authorList>
    </citation>
    <scope>NUCLEOTIDE SEQUENCE</scope>
    <source>
        <strain evidence="3">KACC 12507</strain>
    </source>
</reference>
<gene>
    <name evidence="3" type="ORF">Q0590_28650</name>
</gene>
<dbReference type="InterPro" id="IPR011519">
    <property type="entry name" value="UnbV_ASPIC"/>
</dbReference>
<comment type="caution">
    <text evidence="3">The sequence shown here is derived from an EMBL/GenBank/DDBJ whole genome shotgun (WGS) entry which is preliminary data.</text>
</comment>
<dbReference type="InterPro" id="IPR028994">
    <property type="entry name" value="Integrin_alpha_N"/>
</dbReference>
<dbReference type="Proteomes" id="UP001168528">
    <property type="component" value="Unassembled WGS sequence"/>
</dbReference>
<dbReference type="PANTHER" id="PTHR16026">
    <property type="entry name" value="CARTILAGE ACIDIC PROTEIN 1"/>
    <property type="match status" value="1"/>
</dbReference>
<accession>A0ABT8RDV3</accession>
<feature type="domain" description="ASPIC/UnbV" evidence="2">
    <location>
        <begin position="548"/>
        <end position="614"/>
    </location>
</feature>
<keyword evidence="1" id="KW-0732">Signal</keyword>
<protein>
    <submittedName>
        <fullName evidence="3">VCBS repeat-containing protein</fullName>
    </submittedName>
</protein>
<dbReference type="Pfam" id="PF13517">
    <property type="entry name" value="FG-GAP_3"/>
    <property type="match status" value="7"/>
</dbReference>
<dbReference type="EMBL" id="JAUKPO010000028">
    <property type="protein sequence ID" value="MDO1450284.1"/>
    <property type="molecule type" value="Genomic_DNA"/>
</dbReference>
<name>A0ABT8RDV3_9BACT</name>
<organism evidence="3 4">
    <name type="scientific">Rhodocytophaga aerolata</name>
    <dbReference type="NCBI Taxonomy" id="455078"/>
    <lineage>
        <taxon>Bacteria</taxon>
        <taxon>Pseudomonadati</taxon>
        <taxon>Bacteroidota</taxon>
        <taxon>Cytophagia</taxon>
        <taxon>Cytophagales</taxon>
        <taxon>Rhodocytophagaceae</taxon>
        <taxon>Rhodocytophaga</taxon>
    </lineage>
</organism>
<keyword evidence="4" id="KW-1185">Reference proteome</keyword>
<dbReference type="InterPro" id="IPR027039">
    <property type="entry name" value="Crtac1"/>
</dbReference>
<evidence type="ECO:0000313" key="3">
    <source>
        <dbReference type="EMBL" id="MDO1450284.1"/>
    </source>
</evidence>
<dbReference type="InterPro" id="IPR013517">
    <property type="entry name" value="FG-GAP"/>
</dbReference>
<evidence type="ECO:0000259" key="2">
    <source>
        <dbReference type="Pfam" id="PF07593"/>
    </source>
</evidence>
<proteinExistence type="predicted"/>
<dbReference type="Pfam" id="PF07593">
    <property type="entry name" value="UnbV_ASPIC"/>
    <property type="match status" value="1"/>
</dbReference>
<dbReference type="SUPFAM" id="SSF69318">
    <property type="entry name" value="Integrin alpha N-terminal domain"/>
    <property type="match status" value="3"/>
</dbReference>
<evidence type="ECO:0000256" key="1">
    <source>
        <dbReference type="ARBA" id="ARBA00022729"/>
    </source>
</evidence>
<dbReference type="Gene3D" id="2.130.10.130">
    <property type="entry name" value="Integrin alpha, N-terminal"/>
    <property type="match status" value="3"/>
</dbReference>
<sequence length="1200" mass="133351">MRSFLTYLSCYFFARTGLWHAKSKWRKVYNISFLVVFSCILWQCTNRSEALFQTLSAEQTGIHFSNTISSADTLTILDFEYMYNGGGVAVGDINNDGLQDIYFTGNMTSSKLYLNKGNWKFEDITTKAKVGTNVWANGVVMVDINADGFKDIYVCVGGNRNTPDAEKANLLFINNGDNTFTERAKEYGLADTGHGIQSAFLDYDGDGDLDMYLLRNAFVDYNRNIPKPKQITGKATSTDKLFRNNGDNTFTDVSAQAGITIEGFGLGVTIGDINDDNWPDIYVSNDFITNDLLWMNNGNGTFTNQAGKYLKHQTYNGMGNDLADFNNDGLLDIVVLDMLPEDNKRTKLTSMGNNYDEFRNSLSRGYEPQYVRNTLQLNQGNGKFSEIGQLSGIEATEWSWAPLFADYDNDGLKDLFITNGFRQDITNLDFVIGSKKALAMGTPEANRTERIEMLKELPGIKVPNYIYKNQGDLTFSDYTNSWGMYAPTYSNGAVYADLDNDGDLDLVINNIDDKATIQKNRNSERKIDNKATNYLRIAFKGSSLNPEGIGTKVYVKHKGTLQYQYFTPFRGYLSSVEPFLHFGLGSIGVVDSLEVLWPDGKYQLLRKVAANQLLQVDYAQATAKPMLTQASPAPLFTEITDRSGLIYQHEENEYVDFKKQPLLPHMHSRLGPGISVADVNADGLEDVYLAGASNHRGALFVQQTNGQFQRVATPAMDSLSEQMGVLLFDCDKDGDEDLYVGSGGSEHPKGSPLYQDKLYLNDGKGGFSLAQGALPSLKESTSCVIAADYDKDGDLDLFVGARVIPGEYPMLPTSTLLRNEISQGECRFTDVTQELAPSLQKAGMVSAALWTDYDRDGWIDLVVTGEFMPIRFFHNQKGSFTEATSTGITDKRGWWNSLAAADFDGDGDMDYVAGNLGLNTKYRATDKEPLCVHAADYNKDGRMDPIMSYYLQGEKQLIHSRDDLIDQISAMKGRFRSYKAYAQATFEESFLPQELEQAYVACSNWMQSSYIENLGKGKFAIKPLPIEAQVAPIFGMLTADYTGDGHIDVLAVGNAYSTEVATGRYDALQGLLLKGDGKGGFLAASSKESGFLADKDAKGIARLITADGRELVLVGNNADKLQVYETKQRGGYYKAQRADAYAEITLKNGKTYRQEFSYASSYLSHSSRTVRLPKDLTSLVVFDFTRNKRTIYPDLHAENK</sequence>
<evidence type="ECO:0000313" key="4">
    <source>
        <dbReference type="Proteomes" id="UP001168528"/>
    </source>
</evidence>
<dbReference type="PANTHER" id="PTHR16026:SF0">
    <property type="entry name" value="CARTILAGE ACIDIC PROTEIN 1"/>
    <property type="match status" value="1"/>
</dbReference>
<dbReference type="RefSeq" id="WP_302041087.1">
    <property type="nucleotide sequence ID" value="NZ_JAUKPO010000028.1"/>
</dbReference>